<gene>
    <name evidence="1" type="ORF">SDM1_42t00016</name>
</gene>
<protein>
    <submittedName>
        <fullName evidence="1">Uncharacterized protein</fullName>
    </submittedName>
</protein>
<dbReference type="EMBL" id="AC149291">
    <property type="protein sequence ID" value="ABI34341.1"/>
    <property type="molecule type" value="Genomic_DNA"/>
</dbReference>
<accession>Q0KIP1</accession>
<reference evidence="1" key="2">
    <citation type="submission" date="2006-08" db="EMBL/GenBank/DDBJ databases">
        <authorList>
            <person name="Childs K."/>
        </authorList>
    </citation>
    <scope>NUCLEOTIDE SEQUENCE</scope>
</reference>
<dbReference type="AlphaFoldDB" id="Q0KIP1"/>
<reference evidence="1" key="1">
    <citation type="submission" date="2004-05" db="EMBL/GenBank/DDBJ databases">
        <authorList>
            <person name="Buell R."/>
            <person name="Liu J."/>
            <person name="Childs K."/>
            <person name="Zaborsky J."/>
            <person name="Tallon L."/>
            <person name="Wirtz U."/>
            <person name="Wei F."/>
            <person name="Kuang H."/>
            <person name="Zhang P."/>
            <person name="Marano M."/>
            <person name="Baker B."/>
        </authorList>
    </citation>
    <scope>NUCLEOTIDE SEQUENCE</scope>
</reference>
<proteinExistence type="predicted"/>
<organism evidence="1">
    <name type="scientific">Solanum demissum</name>
    <name type="common">Wild potato</name>
    <dbReference type="NCBI Taxonomy" id="50514"/>
    <lineage>
        <taxon>Eukaryota</taxon>
        <taxon>Viridiplantae</taxon>
        <taxon>Streptophyta</taxon>
        <taxon>Embryophyta</taxon>
        <taxon>Tracheophyta</taxon>
        <taxon>Spermatophyta</taxon>
        <taxon>Magnoliopsida</taxon>
        <taxon>eudicotyledons</taxon>
        <taxon>Gunneridae</taxon>
        <taxon>Pentapetalae</taxon>
        <taxon>asterids</taxon>
        <taxon>lamiids</taxon>
        <taxon>Solanales</taxon>
        <taxon>Solanaceae</taxon>
        <taxon>Solanoideae</taxon>
        <taxon>Solaneae</taxon>
        <taxon>Solanum</taxon>
    </lineage>
</organism>
<name>Q0KIP1_SOLDE</name>
<sequence length="115" mass="13274">MDKDENSKFEFSSSLPRATVKGWEISETGKKGWDDCCRVWAISQISRRICWDFHVKKNKKDAGVVWNCMRIVVRCCCWNLEGKGDGVGWYCCCNIGVVLGYFGERKLGRVIFEYS</sequence>
<evidence type="ECO:0000313" key="1">
    <source>
        <dbReference type="EMBL" id="ABI34341.1"/>
    </source>
</evidence>